<dbReference type="AlphaFoldDB" id="A0A2A9DNL6"/>
<feature type="transmembrane region" description="Helical" evidence="8">
    <location>
        <begin position="340"/>
        <end position="359"/>
    </location>
</feature>
<dbReference type="PANTHER" id="PTHR43271:SF1">
    <property type="entry name" value="INNER MEMBRANE TRANSPORT PROTEIN YNFM"/>
    <property type="match status" value="1"/>
</dbReference>
<feature type="transmembrane region" description="Helical" evidence="8">
    <location>
        <begin position="245"/>
        <end position="267"/>
    </location>
</feature>
<feature type="transmembrane region" description="Helical" evidence="8">
    <location>
        <begin position="303"/>
        <end position="328"/>
    </location>
</feature>
<keyword evidence="5 8" id="KW-0812">Transmembrane</keyword>
<dbReference type="EMBL" id="PDJF01000001">
    <property type="protein sequence ID" value="PFG27765.1"/>
    <property type="molecule type" value="Genomic_DNA"/>
</dbReference>
<evidence type="ECO:0000256" key="4">
    <source>
        <dbReference type="ARBA" id="ARBA00022475"/>
    </source>
</evidence>
<sequence>MAISRGTPGYTKAVLAMLCAGLATFNALYSTQAILPTFVAELGMDVSHASLLVSAATGALAVCIVPASILSERFGRGTVLITSALAATALGLVIPLFTEPWLLIALRGLQGVLIAGVPAVAMTWIAEEIRPQDVGHAMGIYIAGNTVGGLSGRIIPSALLEVVNWQAAMFISAGVALTMAVALSVLLPRQQNFRPKQLRLGREVRAMVGHWANPGLALLFASAFVGMGCFVSMYNLIGFRLVEKFGISEAAVGAIFFMYLAGTWTSARAGAMATRWGRGHVMGIAAVLFTLGLPLIAAPNLWVAIVGLFVFTASFFAVHSVASGWVGVTATRDRAEASSMYLFCYYMGSSIIGWLSGLIFAHFGWVAVIGWLCVGGCALIAIALASTMYRRRAVLIDDAPNTRGTSA</sequence>
<gene>
    <name evidence="10" type="ORF">ATK06_0844</name>
</gene>
<feature type="transmembrane region" description="Helical" evidence="8">
    <location>
        <begin position="104"/>
        <end position="126"/>
    </location>
</feature>
<keyword evidence="7 8" id="KW-0472">Membrane</keyword>
<feature type="transmembrane region" description="Helical" evidence="8">
    <location>
        <begin position="138"/>
        <end position="155"/>
    </location>
</feature>
<evidence type="ECO:0000313" key="11">
    <source>
        <dbReference type="Proteomes" id="UP000221653"/>
    </source>
</evidence>
<dbReference type="InterPro" id="IPR036259">
    <property type="entry name" value="MFS_trans_sf"/>
</dbReference>
<feature type="transmembrane region" description="Helical" evidence="8">
    <location>
        <begin position="279"/>
        <end position="297"/>
    </location>
</feature>
<dbReference type="Pfam" id="PF07690">
    <property type="entry name" value="MFS_1"/>
    <property type="match status" value="1"/>
</dbReference>
<comment type="similarity">
    <text evidence="2">Belongs to the major facilitator superfamily.</text>
</comment>
<keyword evidence="3" id="KW-0813">Transport</keyword>
<evidence type="ECO:0000259" key="9">
    <source>
        <dbReference type="PROSITE" id="PS50850"/>
    </source>
</evidence>
<evidence type="ECO:0000256" key="8">
    <source>
        <dbReference type="SAM" id="Phobius"/>
    </source>
</evidence>
<dbReference type="OrthoDB" id="63984at2"/>
<dbReference type="InterPro" id="IPR020846">
    <property type="entry name" value="MFS_dom"/>
</dbReference>
<feature type="transmembrane region" description="Helical" evidence="8">
    <location>
        <begin position="49"/>
        <end position="70"/>
    </location>
</feature>
<name>A0A2A9DNL6_9CORY</name>
<dbReference type="PROSITE" id="PS50850">
    <property type="entry name" value="MFS"/>
    <property type="match status" value="1"/>
</dbReference>
<dbReference type="GO" id="GO:0022857">
    <property type="term" value="F:transmembrane transporter activity"/>
    <property type="evidence" value="ECO:0007669"/>
    <property type="project" value="InterPro"/>
</dbReference>
<comment type="subcellular location">
    <subcellularLocation>
        <location evidence="1">Cell membrane</location>
        <topology evidence="1">Multi-pass membrane protein</topology>
    </subcellularLocation>
</comment>
<protein>
    <submittedName>
        <fullName evidence="10">YNFM family putative membrane transporter</fullName>
    </submittedName>
</protein>
<evidence type="ECO:0000256" key="3">
    <source>
        <dbReference type="ARBA" id="ARBA00022448"/>
    </source>
</evidence>
<dbReference type="Gene3D" id="1.20.1250.20">
    <property type="entry name" value="MFS general substrate transporter like domains"/>
    <property type="match status" value="1"/>
</dbReference>
<evidence type="ECO:0000256" key="2">
    <source>
        <dbReference type="ARBA" id="ARBA00008335"/>
    </source>
</evidence>
<evidence type="ECO:0000256" key="6">
    <source>
        <dbReference type="ARBA" id="ARBA00022989"/>
    </source>
</evidence>
<evidence type="ECO:0000256" key="5">
    <source>
        <dbReference type="ARBA" id="ARBA00022692"/>
    </source>
</evidence>
<accession>A0A2A9DNL6</accession>
<feature type="transmembrane region" description="Helical" evidence="8">
    <location>
        <begin position="167"/>
        <end position="187"/>
    </location>
</feature>
<dbReference type="Proteomes" id="UP000221653">
    <property type="component" value="Unassembled WGS sequence"/>
</dbReference>
<dbReference type="CDD" id="cd17324">
    <property type="entry name" value="MFS_NepI_like"/>
    <property type="match status" value="1"/>
</dbReference>
<keyword evidence="11" id="KW-1185">Reference proteome</keyword>
<evidence type="ECO:0000313" key="10">
    <source>
        <dbReference type="EMBL" id="PFG27765.1"/>
    </source>
</evidence>
<feature type="transmembrane region" description="Helical" evidence="8">
    <location>
        <begin position="208"/>
        <end position="233"/>
    </location>
</feature>
<feature type="transmembrane region" description="Helical" evidence="8">
    <location>
        <begin position="365"/>
        <end position="385"/>
    </location>
</feature>
<dbReference type="PANTHER" id="PTHR43271">
    <property type="entry name" value="BLL2771 PROTEIN"/>
    <property type="match status" value="1"/>
</dbReference>
<keyword evidence="4" id="KW-1003">Cell membrane</keyword>
<feature type="transmembrane region" description="Helical" evidence="8">
    <location>
        <begin position="77"/>
        <end position="98"/>
    </location>
</feature>
<feature type="domain" description="Major facilitator superfamily (MFS) profile" evidence="9">
    <location>
        <begin position="1"/>
        <end position="393"/>
    </location>
</feature>
<dbReference type="SUPFAM" id="SSF103473">
    <property type="entry name" value="MFS general substrate transporter"/>
    <property type="match status" value="1"/>
</dbReference>
<dbReference type="InterPro" id="IPR011701">
    <property type="entry name" value="MFS"/>
</dbReference>
<dbReference type="RefSeq" id="WP_098388882.1">
    <property type="nucleotide sequence ID" value="NZ_LS483464.1"/>
</dbReference>
<evidence type="ECO:0000256" key="7">
    <source>
        <dbReference type="ARBA" id="ARBA00023136"/>
    </source>
</evidence>
<evidence type="ECO:0000256" key="1">
    <source>
        <dbReference type="ARBA" id="ARBA00004651"/>
    </source>
</evidence>
<dbReference type="GO" id="GO:0005886">
    <property type="term" value="C:plasma membrane"/>
    <property type="evidence" value="ECO:0007669"/>
    <property type="project" value="UniProtKB-SubCell"/>
</dbReference>
<reference evidence="10 11" key="1">
    <citation type="submission" date="2017-10" db="EMBL/GenBank/DDBJ databases">
        <title>Sequencing the genomes of 1000 actinobacteria strains.</title>
        <authorList>
            <person name="Klenk H.-P."/>
        </authorList>
    </citation>
    <scope>NUCLEOTIDE SEQUENCE [LARGE SCALE GENOMIC DNA]</scope>
    <source>
        <strain evidence="10 11">DSM 20688</strain>
    </source>
</reference>
<organism evidence="10 11">
    <name type="scientific">Corynebacterium renale</name>
    <dbReference type="NCBI Taxonomy" id="1724"/>
    <lineage>
        <taxon>Bacteria</taxon>
        <taxon>Bacillati</taxon>
        <taxon>Actinomycetota</taxon>
        <taxon>Actinomycetes</taxon>
        <taxon>Mycobacteriales</taxon>
        <taxon>Corynebacteriaceae</taxon>
        <taxon>Corynebacterium</taxon>
    </lineage>
</organism>
<proteinExistence type="inferred from homology"/>
<dbReference type="STRING" id="1724.GCA_001044175_02448"/>
<keyword evidence="6 8" id="KW-1133">Transmembrane helix</keyword>
<comment type="caution">
    <text evidence="10">The sequence shown here is derived from an EMBL/GenBank/DDBJ whole genome shotgun (WGS) entry which is preliminary data.</text>
</comment>